<proteinExistence type="inferred from homology"/>
<evidence type="ECO:0000259" key="5">
    <source>
        <dbReference type="PROSITE" id="PS51792"/>
    </source>
</evidence>
<dbReference type="Proteomes" id="UP000323011">
    <property type="component" value="Unassembled WGS sequence"/>
</dbReference>
<evidence type="ECO:0000256" key="4">
    <source>
        <dbReference type="RuleBase" id="RU110713"/>
    </source>
</evidence>
<dbReference type="AlphaFoldDB" id="A0A5A8DBV7"/>
<comment type="similarity">
    <text evidence="1 4">Belongs to the yippee family.</text>
</comment>
<dbReference type="PROSITE" id="PS51792">
    <property type="entry name" value="YIPPEE"/>
    <property type="match status" value="1"/>
</dbReference>
<feature type="domain" description="Yippee" evidence="5">
    <location>
        <begin position="13"/>
        <end position="110"/>
    </location>
</feature>
<dbReference type="Pfam" id="PF03226">
    <property type="entry name" value="Yippee-Mis18"/>
    <property type="match status" value="1"/>
</dbReference>
<dbReference type="InterPro" id="IPR004910">
    <property type="entry name" value="Yippee/Mis18/Cereblon"/>
</dbReference>
<keyword evidence="9" id="KW-1185">Reference proteome</keyword>
<evidence type="ECO:0000313" key="11">
    <source>
        <dbReference type="Proteomes" id="UP000325113"/>
    </source>
</evidence>
<keyword evidence="2" id="KW-0479">Metal-binding</keyword>
<evidence type="ECO:0000256" key="2">
    <source>
        <dbReference type="ARBA" id="ARBA00022723"/>
    </source>
</evidence>
<evidence type="ECO:0000313" key="6">
    <source>
        <dbReference type="EMBL" id="KAA0150457.1"/>
    </source>
</evidence>
<evidence type="ECO:0000313" key="10">
    <source>
        <dbReference type="Proteomes" id="UP000324907"/>
    </source>
</evidence>
<sequence>MGRTIRERVGTAKVYCCAVCGTHLARHGDIRSKTFHGRNGKAYLMANVRNVVLGEPENRILMTGLHTVVDAACAGCRSTIGWHYLHAYEPSESYKIGLFVLEKVWLARSDAWVAPVAGSLASDRRLVFRPRPAGVEGAAADDASGRAPLRGAVFV</sequence>
<dbReference type="InterPro" id="IPR034751">
    <property type="entry name" value="Yippee"/>
</dbReference>
<dbReference type="GO" id="GO:0046872">
    <property type="term" value="F:metal ion binding"/>
    <property type="evidence" value="ECO:0007669"/>
    <property type="project" value="UniProtKB-KW"/>
</dbReference>
<protein>
    <recommendedName>
        <fullName evidence="4">Protein yippee-like</fullName>
    </recommendedName>
</protein>
<evidence type="ECO:0000313" key="8">
    <source>
        <dbReference type="EMBL" id="KAA0167653.1"/>
    </source>
</evidence>
<reference evidence="9 10" key="1">
    <citation type="submission" date="2019-07" db="EMBL/GenBank/DDBJ databases">
        <title>Genomes of Cafeteria roenbergensis.</title>
        <authorList>
            <person name="Fischer M.G."/>
            <person name="Hackl T."/>
            <person name="Roman M."/>
        </authorList>
    </citation>
    <scope>NUCLEOTIDE SEQUENCE [LARGE SCALE GENOMIC DNA]</scope>
    <source>
        <strain evidence="6 9">BVI</strain>
        <strain evidence="7 11">Cflag</strain>
        <strain evidence="8 10">RCC970-E3</strain>
    </source>
</reference>
<dbReference type="Proteomes" id="UP000324907">
    <property type="component" value="Unassembled WGS sequence"/>
</dbReference>
<organism evidence="7 11">
    <name type="scientific">Cafeteria roenbergensis</name>
    <name type="common">Marine flagellate</name>
    <dbReference type="NCBI Taxonomy" id="33653"/>
    <lineage>
        <taxon>Eukaryota</taxon>
        <taxon>Sar</taxon>
        <taxon>Stramenopiles</taxon>
        <taxon>Bigyra</taxon>
        <taxon>Opalozoa</taxon>
        <taxon>Bicosoecida</taxon>
        <taxon>Cafeteriaceae</taxon>
        <taxon>Cafeteria</taxon>
    </lineage>
</organism>
<evidence type="ECO:0000313" key="9">
    <source>
        <dbReference type="Proteomes" id="UP000323011"/>
    </source>
</evidence>
<evidence type="ECO:0000256" key="3">
    <source>
        <dbReference type="ARBA" id="ARBA00022833"/>
    </source>
</evidence>
<evidence type="ECO:0000313" key="7">
    <source>
        <dbReference type="EMBL" id="KAA0162037.1"/>
    </source>
</evidence>
<keyword evidence="3" id="KW-0862">Zinc</keyword>
<comment type="caution">
    <text evidence="7">The sequence shown here is derived from an EMBL/GenBank/DDBJ whole genome shotgun (WGS) entry which is preliminary data.</text>
</comment>
<name>A0A5A8DBV7_CAFRO</name>
<dbReference type="EMBL" id="VLTM01000030">
    <property type="protein sequence ID" value="KAA0162037.1"/>
    <property type="molecule type" value="Genomic_DNA"/>
</dbReference>
<accession>A0A5A8DBV7</accession>
<dbReference type="EMBL" id="VLTL01000032">
    <property type="protein sequence ID" value="KAA0167653.1"/>
    <property type="molecule type" value="Genomic_DNA"/>
</dbReference>
<gene>
    <name evidence="8" type="ORF">FNF28_02721</name>
    <name evidence="6" type="ORF">FNF29_05260</name>
    <name evidence="7" type="ORF">FNF31_03448</name>
</gene>
<dbReference type="EMBL" id="VLTN01000034">
    <property type="protein sequence ID" value="KAA0150457.1"/>
    <property type="molecule type" value="Genomic_DNA"/>
</dbReference>
<evidence type="ECO:0000256" key="1">
    <source>
        <dbReference type="ARBA" id="ARBA00005613"/>
    </source>
</evidence>
<dbReference type="Proteomes" id="UP000325113">
    <property type="component" value="Unassembled WGS sequence"/>
</dbReference>
<dbReference type="PANTHER" id="PTHR13848">
    <property type="entry name" value="PROTEIN YIPPEE-LIKE CG15309-RELATED"/>
    <property type="match status" value="1"/>
</dbReference>
<dbReference type="OMA" id="CADCRQV"/>
<dbReference type="InterPro" id="IPR039058">
    <property type="entry name" value="Yippee_fam"/>
</dbReference>